<comment type="caution">
    <text evidence="10">Lacks conserved residue(s) required for the propagation of feature annotation.</text>
</comment>
<evidence type="ECO:0000256" key="2">
    <source>
        <dbReference type="ARBA" id="ARBA00022490"/>
    </source>
</evidence>
<evidence type="ECO:0000259" key="11">
    <source>
        <dbReference type="PROSITE" id="PS51352"/>
    </source>
</evidence>
<dbReference type="EC" id="1.11.1.24" evidence="10"/>
<dbReference type="PANTHER" id="PTHR10681:SF128">
    <property type="entry name" value="THIOREDOXIN-DEPENDENT PEROXIDE REDUCTASE, MITOCHONDRIAL"/>
    <property type="match status" value="1"/>
</dbReference>
<dbReference type="PANTHER" id="PTHR10681">
    <property type="entry name" value="THIOREDOXIN PEROXIDASE"/>
    <property type="match status" value="1"/>
</dbReference>
<keyword evidence="13" id="KW-1185">Reference proteome</keyword>
<dbReference type="PROSITE" id="PS51352">
    <property type="entry name" value="THIOREDOXIN_2"/>
    <property type="match status" value="1"/>
</dbReference>
<dbReference type="InterPro" id="IPR024706">
    <property type="entry name" value="Peroxiredoxin_AhpC-typ"/>
</dbReference>
<keyword evidence="3 10" id="KW-0575">Peroxidase</keyword>
<evidence type="ECO:0000256" key="8">
    <source>
        <dbReference type="ARBA" id="ARBA00025719"/>
    </source>
</evidence>
<dbReference type="PIRSF" id="PIRSF000239">
    <property type="entry name" value="AHPC"/>
    <property type="match status" value="1"/>
</dbReference>
<evidence type="ECO:0000256" key="3">
    <source>
        <dbReference type="ARBA" id="ARBA00022559"/>
    </source>
</evidence>
<evidence type="ECO:0000256" key="10">
    <source>
        <dbReference type="HAMAP-Rule" id="MF_00401"/>
    </source>
</evidence>
<comment type="miscellaneous">
    <text evidence="10">The active site is a conserved redox-active cysteine residue, the peroxidatic cysteine (C(P)), which makes the nucleophilic attack on the peroxide substrate. The peroxide oxidizes the C(P)-SH to cysteine sulfenic acid (C(P)-SOH), which then reacts with another cysteine residue, the resolving cysteine (C(R)), to form a disulfide bridge. The disulfide is subsequently reduced by an appropriate electron donor to complete the catalytic cycle. In this 1-Cys peroxiredoxin, no C(R) is present and C(P) instead forms a disulfide with a cysteine from another protein or with a small thiol molecule.</text>
</comment>
<evidence type="ECO:0000256" key="4">
    <source>
        <dbReference type="ARBA" id="ARBA00022862"/>
    </source>
</evidence>
<dbReference type="Pfam" id="PF10417">
    <property type="entry name" value="1-cysPrx_C"/>
    <property type="match status" value="1"/>
</dbReference>
<comment type="caution">
    <text evidence="12">The sequence shown here is derived from an EMBL/GenBank/DDBJ whole genome shotgun (WGS) entry which is preliminary data.</text>
</comment>
<dbReference type="CDD" id="cd03016">
    <property type="entry name" value="PRX_1cys"/>
    <property type="match status" value="1"/>
</dbReference>
<dbReference type="NCBIfam" id="NF009668">
    <property type="entry name" value="PRK13189.1"/>
    <property type="match status" value="1"/>
</dbReference>
<comment type="similarity">
    <text evidence="1">Belongs to the peroxiredoxin family. AhpC/Prx1 subfamily.</text>
</comment>
<evidence type="ECO:0000313" key="12">
    <source>
        <dbReference type="EMBL" id="MFC4619440.1"/>
    </source>
</evidence>
<comment type="subunit">
    <text evidence="10">Homodecamer. Pentamer of dimers that assemble into a ring structure.</text>
</comment>
<feature type="active site" description="Cysteine sulfenic acid (-SOH) intermediate" evidence="10">
    <location>
        <position position="54"/>
    </location>
</feature>
<dbReference type="RefSeq" id="WP_376846556.1">
    <property type="nucleotide sequence ID" value="NZ_JBHSFW010000008.1"/>
</dbReference>
<dbReference type="HAMAP" id="MF_00401">
    <property type="entry name" value="Peroxiredoxin"/>
    <property type="match status" value="1"/>
</dbReference>
<evidence type="ECO:0000256" key="1">
    <source>
        <dbReference type="ARBA" id="ARBA00009796"/>
    </source>
</evidence>
<evidence type="ECO:0000256" key="7">
    <source>
        <dbReference type="ARBA" id="ARBA00023284"/>
    </source>
</evidence>
<comment type="similarity">
    <text evidence="8 10">Belongs to the peroxiredoxin family. Prx6 subfamily.</text>
</comment>
<dbReference type="InterPro" id="IPR050217">
    <property type="entry name" value="Peroxiredoxin"/>
</dbReference>
<name>A0ABV9GQE1_9BACL</name>
<sequence length="221" mass="24449">MGVTDVQEKVTLPLINEPAPDFEAETTKGTIRLSDYRGKYVVLFSHPGDFTPVCTTEFGSFAEQQEAFDRRDVQLIGLSIDSVPSHLAWIRDIENVFGVKIQFPVIADLDKKVATRYGMIHPGASSTGTIRSVFIIDDKGILRAMIYYPASAGRSIPEILRVIDSLKTTDESGHTTPANWQPGDPVIVPPNLNADAVEGEAASKDKGLDYKTWYLRYKSDK</sequence>
<organism evidence="12 13">
    <name type="scientific">Camelliibacillus cellulosilyticus</name>
    <dbReference type="NCBI Taxonomy" id="2174486"/>
    <lineage>
        <taxon>Bacteria</taxon>
        <taxon>Bacillati</taxon>
        <taxon>Bacillota</taxon>
        <taxon>Bacilli</taxon>
        <taxon>Bacillales</taxon>
        <taxon>Sporolactobacillaceae</taxon>
        <taxon>Camelliibacillus</taxon>
    </lineage>
</organism>
<comment type="catalytic activity">
    <reaction evidence="10">
        <text>a hydroperoxide + [thioredoxin]-dithiol = an alcohol + [thioredoxin]-disulfide + H2O</text>
        <dbReference type="Rhea" id="RHEA:62620"/>
        <dbReference type="Rhea" id="RHEA-COMP:10698"/>
        <dbReference type="Rhea" id="RHEA-COMP:10700"/>
        <dbReference type="ChEBI" id="CHEBI:15377"/>
        <dbReference type="ChEBI" id="CHEBI:29950"/>
        <dbReference type="ChEBI" id="CHEBI:30879"/>
        <dbReference type="ChEBI" id="CHEBI:35924"/>
        <dbReference type="ChEBI" id="CHEBI:50058"/>
        <dbReference type="EC" id="1.11.1.24"/>
    </reaction>
</comment>
<keyword evidence="7 10" id="KW-0676">Redox-active center</keyword>
<dbReference type="EMBL" id="JBHSFW010000008">
    <property type="protein sequence ID" value="MFC4619440.1"/>
    <property type="molecule type" value="Genomic_DNA"/>
</dbReference>
<dbReference type="Proteomes" id="UP001596022">
    <property type="component" value="Unassembled WGS sequence"/>
</dbReference>
<keyword evidence="6" id="KW-1015">Disulfide bond</keyword>
<comment type="subcellular location">
    <subcellularLocation>
        <location evidence="10">Cytoplasm</location>
    </subcellularLocation>
</comment>
<keyword evidence="2 10" id="KW-0963">Cytoplasm</keyword>
<dbReference type="InterPro" id="IPR019479">
    <property type="entry name" value="Peroxiredoxin_C"/>
</dbReference>
<dbReference type="InterPro" id="IPR045020">
    <property type="entry name" value="PRX_1cys"/>
</dbReference>
<keyword evidence="5 10" id="KW-0560">Oxidoreductase</keyword>
<comment type="function">
    <text evidence="9 10">Thiol-specific peroxidase that catalyzes the reduction of hydrogen peroxide and organic hydroperoxides to water and alcohols, respectively. Plays a role in cell protection against oxidative stress by detoxifying peroxides.</text>
</comment>
<accession>A0ABV9GQE1</accession>
<evidence type="ECO:0000256" key="9">
    <source>
        <dbReference type="ARBA" id="ARBA00037420"/>
    </source>
</evidence>
<dbReference type="InterPro" id="IPR036249">
    <property type="entry name" value="Thioredoxin-like_sf"/>
</dbReference>
<dbReference type="GO" id="GO:0140824">
    <property type="term" value="F:thioredoxin-dependent peroxiredoxin activity"/>
    <property type="evidence" value="ECO:0007669"/>
    <property type="project" value="UniProtKB-EC"/>
</dbReference>
<keyword evidence="4 10" id="KW-0049">Antioxidant</keyword>
<proteinExistence type="inferred from homology"/>
<dbReference type="InterPro" id="IPR022915">
    <property type="entry name" value="Peroxiredoxin_TDXH"/>
</dbReference>
<feature type="domain" description="Thioredoxin" evidence="11">
    <location>
        <begin position="13"/>
        <end position="168"/>
    </location>
</feature>
<feature type="binding site" evidence="10">
    <location>
        <position position="131"/>
    </location>
    <ligand>
        <name>substrate</name>
    </ligand>
</feature>
<evidence type="ECO:0000256" key="5">
    <source>
        <dbReference type="ARBA" id="ARBA00023002"/>
    </source>
</evidence>
<dbReference type="Gene3D" id="3.40.30.10">
    <property type="entry name" value="Glutaredoxin"/>
    <property type="match status" value="1"/>
</dbReference>
<protein>
    <recommendedName>
        <fullName evidence="10">Peroxiredoxin</fullName>
        <ecNumber evidence="10">1.11.1.24</ecNumber>
    </recommendedName>
    <alternativeName>
        <fullName evidence="10">Thioredoxin-dependent peroxiredoxin</fullName>
    </alternativeName>
</protein>
<evidence type="ECO:0000256" key="6">
    <source>
        <dbReference type="ARBA" id="ARBA00023157"/>
    </source>
</evidence>
<dbReference type="SUPFAM" id="SSF52833">
    <property type="entry name" value="Thioredoxin-like"/>
    <property type="match status" value="1"/>
</dbReference>
<evidence type="ECO:0000313" key="13">
    <source>
        <dbReference type="Proteomes" id="UP001596022"/>
    </source>
</evidence>
<dbReference type="Pfam" id="PF00578">
    <property type="entry name" value="AhpC-TSA"/>
    <property type="match status" value="1"/>
</dbReference>
<dbReference type="InterPro" id="IPR013766">
    <property type="entry name" value="Thioredoxin_domain"/>
</dbReference>
<gene>
    <name evidence="12" type="ORF">ACFO4N_12025</name>
</gene>
<reference evidence="13" key="1">
    <citation type="journal article" date="2019" name="Int. J. Syst. Evol. Microbiol.">
        <title>The Global Catalogue of Microorganisms (GCM) 10K type strain sequencing project: providing services to taxonomists for standard genome sequencing and annotation.</title>
        <authorList>
            <consortium name="The Broad Institute Genomics Platform"/>
            <consortium name="The Broad Institute Genome Sequencing Center for Infectious Disease"/>
            <person name="Wu L."/>
            <person name="Ma J."/>
        </authorList>
    </citation>
    <scope>NUCLEOTIDE SEQUENCE [LARGE SCALE GENOMIC DNA]</scope>
    <source>
        <strain evidence="13">CGMCC 1.16306</strain>
    </source>
</reference>
<dbReference type="InterPro" id="IPR000866">
    <property type="entry name" value="AhpC/TSA"/>
</dbReference>